<gene>
    <name evidence="1" type="ORF">FQN60_017124</name>
</gene>
<accession>A0A5J5DEL0</accession>
<dbReference type="Proteomes" id="UP000327493">
    <property type="component" value="Chromosome 6"/>
</dbReference>
<name>A0A5J5DEL0_9PERO</name>
<organism evidence="1 2">
    <name type="scientific">Etheostoma spectabile</name>
    <name type="common">orangethroat darter</name>
    <dbReference type="NCBI Taxonomy" id="54343"/>
    <lineage>
        <taxon>Eukaryota</taxon>
        <taxon>Metazoa</taxon>
        <taxon>Chordata</taxon>
        <taxon>Craniata</taxon>
        <taxon>Vertebrata</taxon>
        <taxon>Euteleostomi</taxon>
        <taxon>Actinopterygii</taxon>
        <taxon>Neopterygii</taxon>
        <taxon>Teleostei</taxon>
        <taxon>Neoteleostei</taxon>
        <taxon>Acanthomorphata</taxon>
        <taxon>Eupercaria</taxon>
        <taxon>Perciformes</taxon>
        <taxon>Percoidei</taxon>
        <taxon>Percidae</taxon>
        <taxon>Etheostomatinae</taxon>
        <taxon>Etheostoma</taxon>
    </lineage>
</organism>
<sequence>MLTYLHIKAVEDELAEVESTVLFGDELDSHSTSMPHCLENRGIIQVGVVGWKGGIPLGQCSTITHMGLTKAVSAREACLVILDDNVQVFYASSLWVAEMIFQSGL</sequence>
<dbReference type="AlphaFoldDB" id="A0A5J5DEL0"/>
<reference evidence="1 2" key="1">
    <citation type="submission" date="2019-08" db="EMBL/GenBank/DDBJ databases">
        <title>A chromosome-level genome assembly, high-density linkage maps, and genome scans reveal the genomic architecture of hybrid incompatibilities underlying speciation via character displacement in darters (Percidae: Etheostominae).</title>
        <authorList>
            <person name="Moran R.L."/>
            <person name="Catchen J.M."/>
            <person name="Fuller R.C."/>
        </authorList>
    </citation>
    <scope>NUCLEOTIDE SEQUENCE [LARGE SCALE GENOMIC DNA]</scope>
    <source>
        <strain evidence="1">EspeVRDwgs_2016</strain>
        <tissue evidence="1">Muscle</tissue>
    </source>
</reference>
<proteinExistence type="predicted"/>
<protein>
    <submittedName>
        <fullName evidence="1">Uncharacterized protein</fullName>
    </submittedName>
</protein>
<dbReference type="EMBL" id="VOFY01000006">
    <property type="protein sequence ID" value="KAA8591750.1"/>
    <property type="molecule type" value="Genomic_DNA"/>
</dbReference>
<comment type="caution">
    <text evidence="1">The sequence shown here is derived from an EMBL/GenBank/DDBJ whole genome shotgun (WGS) entry which is preliminary data.</text>
</comment>
<keyword evidence="2" id="KW-1185">Reference proteome</keyword>
<evidence type="ECO:0000313" key="1">
    <source>
        <dbReference type="EMBL" id="KAA8591750.1"/>
    </source>
</evidence>
<evidence type="ECO:0000313" key="2">
    <source>
        <dbReference type="Proteomes" id="UP000327493"/>
    </source>
</evidence>